<evidence type="ECO:0000313" key="1">
    <source>
        <dbReference type="EMBL" id="KAE9033453.1"/>
    </source>
</evidence>
<evidence type="ECO:0000313" key="4">
    <source>
        <dbReference type="Proteomes" id="UP000435112"/>
    </source>
</evidence>
<sequence>MQAVHGWLATIDLRLLVANMEVLKTTAISEKKAAKLLKKFVASKEEEENADLVINEEVKVQLTQVLAHLEGKKPQIQLQQDEYQFGQY</sequence>
<gene>
    <name evidence="2" type="ORF">PR001_g8699</name>
    <name evidence="1" type="ORF">PR002_g8665</name>
</gene>
<dbReference type="OrthoDB" id="161150at2759"/>
<dbReference type="EMBL" id="QXFU01000443">
    <property type="protein sequence ID" value="KAE9033453.1"/>
    <property type="molecule type" value="Genomic_DNA"/>
</dbReference>
<evidence type="ECO:0000313" key="2">
    <source>
        <dbReference type="EMBL" id="KAE9036711.1"/>
    </source>
</evidence>
<dbReference type="EMBL" id="QXFV01000466">
    <property type="protein sequence ID" value="KAE9036711.1"/>
    <property type="molecule type" value="Genomic_DNA"/>
</dbReference>
<dbReference type="AlphaFoldDB" id="A0A6A3MWB2"/>
<protein>
    <submittedName>
        <fullName evidence="1">Uncharacterized protein</fullName>
    </submittedName>
</protein>
<reference evidence="3 4" key="1">
    <citation type="submission" date="2018-09" db="EMBL/GenBank/DDBJ databases">
        <title>Genomic investigation of the strawberry pathogen Phytophthora fragariae indicates pathogenicity is determined by transcriptional variation in three key races.</title>
        <authorList>
            <person name="Adams T.M."/>
            <person name="Armitage A.D."/>
            <person name="Sobczyk M.K."/>
            <person name="Bates H.J."/>
            <person name="Dunwell J.M."/>
            <person name="Nellist C.F."/>
            <person name="Harrison R.J."/>
        </authorList>
    </citation>
    <scope>NUCLEOTIDE SEQUENCE [LARGE SCALE GENOMIC DNA]</scope>
    <source>
        <strain evidence="2 3">SCRP249</strain>
        <strain evidence="1 4">SCRP324</strain>
    </source>
</reference>
<dbReference type="Proteomes" id="UP000429607">
    <property type="component" value="Unassembled WGS sequence"/>
</dbReference>
<accession>A0A6A3MWB2</accession>
<organism evidence="1 4">
    <name type="scientific">Phytophthora rubi</name>
    <dbReference type="NCBI Taxonomy" id="129364"/>
    <lineage>
        <taxon>Eukaryota</taxon>
        <taxon>Sar</taxon>
        <taxon>Stramenopiles</taxon>
        <taxon>Oomycota</taxon>
        <taxon>Peronosporomycetes</taxon>
        <taxon>Peronosporales</taxon>
        <taxon>Peronosporaceae</taxon>
        <taxon>Phytophthora</taxon>
    </lineage>
</organism>
<name>A0A6A3MWB2_9STRA</name>
<dbReference type="Proteomes" id="UP000435112">
    <property type="component" value="Unassembled WGS sequence"/>
</dbReference>
<comment type="caution">
    <text evidence="1">The sequence shown here is derived from an EMBL/GenBank/DDBJ whole genome shotgun (WGS) entry which is preliminary data.</text>
</comment>
<evidence type="ECO:0000313" key="3">
    <source>
        <dbReference type="Proteomes" id="UP000429607"/>
    </source>
</evidence>
<proteinExistence type="predicted"/>